<evidence type="ECO:0000256" key="12">
    <source>
        <dbReference type="ARBA" id="ARBA00032240"/>
    </source>
</evidence>
<evidence type="ECO:0000256" key="6">
    <source>
        <dbReference type="ARBA" id="ARBA00022692"/>
    </source>
</evidence>
<comment type="function">
    <text evidence="1">Plays a role in viral cell-to-cell propagation, by facilitating genome transport to neighboring plant cells through plasmosdesmata,.</text>
</comment>
<dbReference type="GO" id="GO:0044167">
    <property type="term" value="C:host cell endoplasmic reticulum membrane"/>
    <property type="evidence" value="ECO:0007669"/>
    <property type="project" value="UniProtKB-SubCell"/>
</dbReference>
<evidence type="ECO:0000256" key="11">
    <source>
        <dbReference type="ARBA" id="ARBA00023184"/>
    </source>
</evidence>
<reference evidence="14" key="1">
    <citation type="submission" date="2014-09" db="EMBL/GenBank/DDBJ databases">
        <title>The complete nucleotide sequence of the genomic RNA of Lily symptomless virus isolated from Japanese trumpet lily.</title>
        <authorList>
            <person name="Hiratsuka K."/>
            <person name="Takeda T."/>
        </authorList>
    </citation>
    <scope>NUCLEOTIDE SEQUENCE</scope>
    <source>
        <strain evidence="14">LSV-Jp1</strain>
    </source>
</reference>
<proteinExistence type="inferred from homology"/>
<dbReference type="GO" id="GO:0046740">
    <property type="term" value="P:transport of virus in host, cell to cell"/>
    <property type="evidence" value="ECO:0007669"/>
    <property type="project" value="UniProtKB-KW"/>
</dbReference>
<dbReference type="InterPro" id="IPR001896">
    <property type="entry name" value="Plant_vir_prot"/>
</dbReference>
<evidence type="ECO:0000256" key="8">
    <source>
        <dbReference type="ARBA" id="ARBA00022989"/>
    </source>
</evidence>
<evidence type="ECO:0000256" key="5">
    <source>
        <dbReference type="ARBA" id="ARBA00022448"/>
    </source>
</evidence>
<name>A0A0P0ZCW7_LSV</name>
<feature type="transmembrane region" description="Helical" evidence="13">
    <location>
        <begin position="74"/>
        <end position="92"/>
    </location>
</feature>
<evidence type="ECO:0000256" key="10">
    <source>
        <dbReference type="ARBA" id="ARBA00023136"/>
    </source>
</evidence>
<sequence>MPLTPPPDYTRVYTALAIGASIAFFTGLITRNTLPSVGDLQHNLPHGGRYRDGTKSVEYCGPRKLNSVESGGRWASQPWLLVIVLVALIIALSRQGRNCRACGRSR</sequence>
<evidence type="ECO:0000256" key="4">
    <source>
        <dbReference type="ARBA" id="ARBA00013304"/>
    </source>
</evidence>
<dbReference type="Pfam" id="PF01307">
    <property type="entry name" value="Plant_vir_prot"/>
    <property type="match status" value="1"/>
</dbReference>
<feature type="transmembrane region" description="Helical" evidence="13">
    <location>
        <begin position="12"/>
        <end position="30"/>
    </location>
</feature>
<accession>A0A0P0ZCW7</accession>
<keyword evidence="11" id="KW-1038">Host endoplasmic reticulum</keyword>
<evidence type="ECO:0000313" key="14">
    <source>
        <dbReference type="EMBL" id="BAT32751.1"/>
    </source>
</evidence>
<keyword evidence="7" id="KW-1043">Host membrane</keyword>
<evidence type="ECO:0000256" key="7">
    <source>
        <dbReference type="ARBA" id="ARBA00022870"/>
    </source>
</evidence>
<keyword evidence="9" id="KW-0916">Viral movement protein</keyword>
<evidence type="ECO:0000256" key="1">
    <source>
        <dbReference type="ARBA" id="ARBA00002252"/>
    </source>
</evidence>
<evidence type="ECO:0000256" key="13">
    <source>
        <dbReference type="SAM" id="Phobius"/>
    </source>
</evidence>
<dbReference type="EMBL" id="LC004126">
    <property type="protein sequence ID" value="BAT32751.1"/>
    <property type="molecule type" value="Genomic_RNA"/>
</dbReference>
<keyword evidence="10 13" id="KW-0472">Membrane</keyword>
<keyword evidence="6 13" id="KW-0812">Transmembrane</keyword>
<keyword evidence="5" id="KW-0813">Transport</keyword>
<comment type="subcellular location">
    <subcellularLocation>
        <location evidence="2">Host endoplasmic reticulum membrane</location>
    </subcellularLocation>
</comment>
<evidence type="ECO:0000256" key="3">
    <source>
        <dbReference type="ARBA" id="ARBA00010321"/>
    </source>
</evidence>
<protein>
    <recommendedName>
        <fullName evidence="4">Movement protein TGB2</fullName>
    </recommendedName>
    <alternativeName>
        <fullName evidence="12">Triple gene block 2 protein</fullName>
    </alternativeName>
</protein>
<keyword evidence="8 13" id="KW-1133">Transmembrane helix</keyword>
<organismHost>
    <name type="scientific">Lilium</name>
    <dbReference type="NCBI Taxonomy" id="4688"/>
</organismHost>
<organism evidence="14">
    <name type="scientific">Lily symptomless virus</name>
    <name type="common">LSV</name>
    <dbReference type="NCBI Taxonomy" id="12173"/>
    <lineage>
        <taxon>Viruses</taxon>
        <taxon>Riboviria</taxon>
        <taxon>Orthornavirae</taxon>
        <taxon>Kitrinoviricota</taxon>
        <taxon>Alsuviricetes</taxon>
        <taxon>Tymovirales</taxon>
        <taxon>Betaflexiviridae</taxon>
        <taxon>Quinvirinae</taxon>
        <taxon>Carlavirus</taxon>
        <taxon>Carlavirus lilii</taxon>
    </lineage>
</organism>
<evidence type="ECO:0000256" key="9">
    <source>
        <dbReference type="ARBA" id="ARBA00023031"/>
    </source>
</evidence>
<evidence type="ECO:0000256" key="2">
    <source>
        <dbReference type="ARBA" id="ARBA00004625"/>
    </source>
</evidence>
<comment type="similarity">
    <text evidence="3">Belongs to the Tymovirales TGBp2 protein family.</text>
</comment>